<feature type="region of interest" description="Disordered" evidence="1">
    <location>
        <begin position="212"/>
        <end position="263"/>
    </location>
</feature>
<accession>A0ABT2HR53</accession>
<comment type="caution">
    <text evidence="4">The sequence shown here is derived from an EMBL/GenBank/DDBJ whole genome shotgun (WGS) entry which is preliminary data.</text>
</comment>
<dbReference type="InterPro" id="IPR057893">
    <property type="entry name" value="LRV_2"/>
</dbReference>
<gene>
    <name evidence="4" type="ORF">M3B43_07520</name>
</gene>
<evidence type="ECO:0000256" key="1">
    <source>
        <dbReference type="SAM" id="MobiDB-lite"/>
    </source>
</evidence>
<dbReference type="RefSeq" id="WP_260073181.1">
    <property type="nucleotide sequence ID" value="NZ_JALXMO010000017.1"/>
</dbReference>
<feature type="transmembrane region" description="Helical" evidence="2">
    <location>
        <begin position="306"/>
        <end position="330"/>
    </location>
</feature>
<feature type="compositionally biased region" description="Acidic residues" evidence="1">
    <location>
        <begin position="243"/>
        <end position="259"/>
    </location>
</feature>
<keyword evidence="2" id="KW-0472">Membrane</keyword>
<proteinExistence type="predicted"/>
<dbReference type="EMBL" id="JALXMO010000017">
    <property type="protein sequence ID" value="MCT1607176.1"/>
    <property type="molecule type" value="Genomic_DNA"/>
</dbReference>
<reference evidence="4 5" key="1">
    <citation type="submission" date="2022-04" db="EMBL/GenBank/DDBJ databases">
        <title>Human microbiome associated bacterial genomes.</title>
        <authorList>
            <person name="Sandstrom S."/>
            <person name="Salamzade R."/>
            <person name="Kalan L.R."/>
        </authorList>
    </citation>
    <scope>NUCLEOTIDE SEQUENCE [LARGE SCALE GENOMIC DNA]</scope>
    <source>
        <strain evidence="5">p3-SID767</strain>
    </source>
</reference>
<name>A0ABT2HR53_9MICC</name>
<evidence type="ECO:0000313" key="4">
    <source>
        <dbReference type="EMBL" id="MCT1607176.1"/>
    </source>
</evidence>
<keyword evidence="2" id="KW-0812">Transmembrane</keyword>
<keyword evidence="2" id="KW-1133">Transmembrane helix</keyword>
<feature type="region of interest" description="Disordered" evidence="1">
    <location>
        <begin position="336"/>
        <end position="380"/>
    </location>
</feature>
<keyword evidence="5" id="KW-1185">Reference proteome</keyword>
<dbReference type="Pfam" id="PF25591">
    <property type="entry name" value="LRV_2"/>
    <property type="match status" value="1"/>
</dbReference>
<feature type="compositionally biased region" description="Acidic residues" evidence="1">
    <location>
        <begin position="356"/>
        <end position="374"/>
    </location>
</feature>
<evidence type="ECO:0000313" key="5">
    <source>
        <dbReference type="Proteomes" id="UP001205046"/>
    </source>
</evidence>
<sequence>MSDNLDAAELEALASDPRTDWDVLHWIAENYPQLRPAVAANPGTYQELVDALAALGDPDIDAAIALRPFGKEVSSAQAATNPMAGMWDTMTHHIPAYREDEDAAAASYTDPYAARTYEAEDVQPQEQQAHEPYANEPHANEPHADEPWAQAPVDQDAAVHPLDADDHGQQHDDAHLIPAADVASDDFTTEEPAAEPHAYEHLHAADQIPDSALAQDEAESEPEALESPGPVSARPVSAGPESAESEPGEDADGSDEDGTYPEGREALSYLPAAQETAAVVPPPAALSTAYREPGAVEEQPRRRSPLVLIAAAVVGVVAIGAIIALVANLLGGSDEAPVAEPTPTPTPTQQQTESPGGEETEVEETEAPEEEESPGADQEALVQARAAVAALPDETSCQSGDDAGVVTAFLTAAGTQDAAAADDADALEQTFAGLQSACSSTHAAGVFEAARSGSEAPENGGSENGAAELLTEVGTDWVNRSVGLGGAQEMDGFVTPNGNIQCEFSDGVRCTAYQHSYAAPAGCSGGTTYRMQVDGGTAGPHCEDPVERTDRQTLSVNSSATDGFLVCISMSDRVSCYNSVTGGGFEISERGHYPY</sequence>
<protein>
    <recommendedName>
        <fullName evidence="3">Leucine rich repeat variant domain-containing protein</fullName>
    </recommendedName>
</protein>
<organism evidence="4 5">
    <name type="scientific">Nesterenkonia massiliensis</name>
    <dbReference type="NCBI Taxonomy" id="1232429"/>
    <lineage>
        <taxon>Bacteria</taxon>
        <taxon>Bacillati</taxon>
        <taxon>Actinomycetota</taxon>
        <taxon>Actinomycetes</taxon>
        <taxon>Micrococcales</taxon>
        <taxon>Micrococcaceae</taxon>
        <taxon>Nesterenkonia</taxon>
    </lineage>
</organism>
<dbReference type="Proteomes" id="UP001205046">
    <property type="component" value="Unassembled WGS sequence"/>
</dbReference>
<evidence type="ECO:0000259" key="3">
    <source>
        <dbReference type="Pfam" id="PF25591"/>
    </source>
</evidence>
<feature type="domain" description="Leucine rich repeat variant" evidence="3">
    <location>
        <begin position="10"/>
        <end position="67"/>
    </location>
</feature>
<evidence type="ECO:0000256" key="2">
    <source>
        <dbReference type="SAM" id="Phobius"/>
    </source>
</evidence>